<reference evidence="3 4" key="1">
    <citation type="submission" date="2014-10" db="EMBL/GenBank/DDBJ databases">
        <title>Pedobacter Kyungheensis.</title>
        <authorList>
            <person name="Anderson B.M."/>
            <person name="Newman J.D."/>
        </authorList>
    </citation>
    <scope>NUCLEOTIDE SEQUENCE [LARGE SCALE GENOMIC DNA]</scope>
    <source>
        <strain evidence="3 4">KACC 16221</strain>
    </source>
</reference>
<dbReference type="InterPro" id="IPR051532">
    <property type="entry name" value="Ester_Hydrolysis_Enzymes"/>
</dbReference>
<feature type="signal peptide" evidence="1">
    <location>
        <begin position="1"/>
        <end position="20"/>
    </location>
</feature>
<organism evidence="3 4">
    <name type="scientific">Pedobacter kyungheensis</name>
    <dbReference type="NCBI Taxonomy" id="1069985"/>
    <lineage>
        <taxon>Bacteria</taxon>
        <taxon>Pseudomonadati</taxon>
        <taxon>Bacteroidota</taxon>
        <taxon>Sphingobacteriia</taxon>
        <taxon>Sphingobacteriales</taxon>
        <taxon>Sphingobacteriaceae</taxon>
        <taxon>Pedobacter</taxon>
    </lineage>
</organism>
<feature type="domain" description="SGNH hydrolase-type esterase" evidence="2">
    <location>
        <begin position="31"/>
        <end position="236"/>
    </location>
</feature>
<dbReference type="OrthoDB" id="9796689at2"/>
<dbReference type="Proteomes" id="UP000031246">
    <property type="component" value="Unassembled WGS sequence"/>
</dbReference>
<keyword evidence="4" id="KW-1185">Reference proteome</keyword>
<proteinExistence type="predicted"/>
<dbReference type="Pfam" id="PF13472">
    <property type="entry name" value="Lipase_GDSL_2"/>
    <property type="match status" value="1"/>
</dbReference>
<gene>
    <name evidence="3" type="ORF">OC25_00945</name>
</gene>
<dbReference type="EMBL" id="JSYN01000002">
    <property type="protein sequence ID" value="KIA96362.1"/>
    <property type="molecule type" value="Genomic_DNA"/>
</dbReference>
<protein>
    <submittedName>
        <fullName evidence="3">Lipolytic protein G-D-S-L family</fullName>
    </submittedName>
</protein>
<name>A0A0C1FTU9_9SPHI</name>
<dbReference type="InterPro" id="IPR013830">
    <property type="entry name" value="SGNH_hydro"/>
</dbReference>
<dbReference type="SUPFAM" id="SSF52266">
    <property type="entry name" value="SGNH hydrolase"/>
    <property type="match status" value="1"/>
</dbReference>
<sequence>MKKILVCLALLLISTSFLFAQNEKRNLNIVFIGNSITQGVQLANSVEAPPANAVADLLKQKGIGEVHFSNQGHSGYTTLDFLPATRTFTQIEEAANAFTDKKALLIFSVKLGTNDSAIQGPHGSPVSADRYIENVKIIVDKLLAGFPNAIVILQHPIWYSPNTYNGSKYLQEGLTRLQSYIPKIDSLVKSYEQSQPKHVFVGDKKAFTYFKKHHLTELIPEKGQAGTFYLHPNKTGAASLGHFWADAIGKIVRKHFLVK</sequence>
<dbReference type="PANTHER" id="PTHR30383">
    <property type="entry name" value="THIOESTERASE 1/PROTEASE 1/LYSOPHOSPHOLIPASE L1"/>
    <property type="match status" value="1"/>
</dbReference>
<evidence type="ECO:0000259" key="2">
    <source>
        <dbReference type="Pfam" id="PF13472"/>
    </source>
</evidence>
<feature type="chain" id="PRO_5002132601" evidence="1">
    <location>
        <begin position="21"/>
        <end position="259"/>
    </location>
</feature>
<dbReference type="RefSeq" id="WP_039470819.1">
    <property type="nucleotide sequence ID" value="NZ_JSYN01000002.1"/>
</dbReference>
<accession>A0A0C1FTU9</accession>
<evidence type="ECO:0000313" key="3">
    <source>
        <dbReference type="EMBL" id="KIA96362.1"/>
    </source>
</evidence>
<keyword evidence="1" id="KW-0732">Signal</keyword>
<evidence type="ECO:0000256" key="1">
    <source>
        <dbReference type="SAM" id="SignalP"/>
    </source>
</evidence>
<dbReference type="InterPro" id="IPR036514">
    <property type="entry name" value="SGNH_hydro_sf"/>
</dbReference>
<dbReference type="Gene3D" id="3.40.50.1110">
    <property type="entry name" value="SGNH hydrolase"/>
    <property type="match status" value="1"/>
</dbReference>
<dbReference type="AlphaFoldDB" id="A0A0C1FTU9"/>
<dbReference type="GO" id="GO:0016788">
    <property type="term" value="F:hydrolase activity, acting on ester bonds"/>
    <property type="evidence" value="ECO:0007669"/>
    <property type="project" value="UniProtKB-ARBA"/>
</dbReference>
<comment type="caution">
    <text evidence="3">The sequence shown here is derived from an EMBL/GenBank/DDBJ whole genome shotgun (WGS) entry which is preliminary data.</text>
</comment>
<evidence type="ECO:0000313" key="4">
    <source>
        <dbReference type="Proteomes" id="UP000031246"/>
    </source>
</evidence>